<feature type="region of interest" description="Disordered" evidence="1">
    <location>
        <begin position="26"/>
        <end position="71"/>
    </location>
</feature>
<keyword evidence="3" id="KW-1185">Reference proteome</keyword>
<feature type="compositionally biased region" description="Low complexity" evidence="1">
    <location>
        <begin position="26"/>
        <end position="35"/>
    </location>
</feature>
<proteinExistence type="predicted"/>
<name>A0A6F8XL62_9ACTN</name>
<evidence type="ECO:0000256" key="1">
    <source>
        <dbReference type="SAM" id="MobiDB-lite"/>
    </source>
</evidence>
<organism evidence="2 3">
    <name type="scientific">Phytohabitans flavus</name>
    <dbReference type="NCBI Taxonomy" id="1076124"/>
    <lineage>
        <taxon>Bacteria</taxon>
        <taxon>Bacillati</taxon>
        <taxon>Actinomycetota</taxon>
        <taxon>Actinomycetes</taxon>
        <taxon>Micromonosporales</taxon>
        <taxon>Micromonosporaceae</taxon>
    </lineage>
</organism>
<sequence length="304" mass="32551">MSVEQPAAVSGRPYVLQGRAAAVPPVPVEGAGRRVQPPRHAQPEVPPTAGPVSPRSMPPGGGREGLSLHRGPLGEPQVQVVVRNRAVDLMLHAGGMHAQHVWEGLRPVPASHALMFLYVDLRAVADPRAVKADRVVFVAPRFQVAGPEADDLVGVLDGVTRNALRMRVTERGFDVRTHLATNPGRMPDGVVYAGVAASTLDTPAGPFARARQVAANAWEAPSRCFVELFDGTRILIDRNPADRQSRAVIRSTRTLDGAGGYTSRQWVSVSAAGLVGEPQTRSVWWLLHLLHLTVAGPEGLADER</sequence>
<accession>A0A6F8XL62</accession>
<dbReference type="RefSeq" id="WP_345075130.1">
    <property type="nucleotide sequence ID" value="NZ_BAABAP010000047.1"/>
</dbReference>
<dbReference type="Proteomes" id="UP000502508">
    <property type="component" value="Chromosome"/>
</dbReference>
<reference evidence="2 3" key="2">
    <citation type="submission" date="2020-03" db="EMBL/GenBank/DDBJ databases">
        <authorList>
            <person name="Ichikawa N."/>
            <person name="Kimura A."/>
            <person name="Kitahashi Y."/>
            <person name="Uohara A."/>
        </authorList>
    </citation>
    <scope>NUCLEOTIDE SEQUENCE [LARGE SCALE GENOMIC DNA]</scope>
    <source>
        <strain evidence="2 3">NBRC 107702</strain>
    </source>
</reference>
<dbReference type="KEGG" id="pfla:Pflav_009620"/>
<gene>
    <name evidence="2" type="ORF">Pflav_009620</name>
</gene>
<protein>
    <submittedName>
        <fullName evidence="2">Uncharacterized protein</fullName>
    </submittedName>
</protein>
<dbReference type="EMBL" id="AP022870">
    <property type="protein sequence ID" value="BCB74552.1"/>
    <property type="molecule type" value="Genomic_DNA"/>
</dbReference>
<dbReference type="AlphaFoldDB" id="A0A6F8XL62"/>
<evidence type="ECO:0000313" key="2">
    <source>
        <dbReference type="EMBL" id="BCB74552.1"/>
    </source>
</evidence>
<evidence type="ECO:0000313" key="3">
    <source>
        <dbReference type="Proteomes" id="UP000502508"/>
    </source>
</evidence>
<reference evidence="2 3" key="1">
    <citation type="submission" date="2020-03" db="EMBL/GenBank/DDBJ databases">
        <title>Whole genome shotgun sequence of Phytohabitans flavus NBRC 107702.</title>
        <authorList>
            <person name="Komaki H."/>
            <person name="Tamura T."/>
        </authorList>
    </citation>
    <scope>NUCLEOTIDE SEQUENCE [LARGE SCALE GENOMIC DNA]</scope>
    <source>
        <strain evidence="2 3">NBRC 107702</strain>
    </source>
</reference>